<keyword evidence="1" id="KW-0472">Membrane</keyword>
<dbReference type="Pfam" id="PF14373">
    <property type="entry name" value="Imm_superinfect"/>
    <property type="match status" value="1"/>
</dbReference>
<accession>A0A2P2CAS8</accession>
<reference evidence="2" key="1">
    <citation type="submission" date="2015-08" db="EMBL/GenBank/DDBJ databases">
        <authorList>
            <person name="Babu N.S."/>
            <person name="Beckwith C.J."/>
            <person name="Beseler K.G."/>
            <person name="Brison A."/>
            <person name="Carone J.V."/>
            <person name="Caskin T.P."/>
            <person name="Diamond M."/>
            <person name="Durham M.E."/>
            <person name="Foxe J.M."/>
            <person name="Go M."/>
            <person name="Henderson B.A."/>
            <person name="Jones I.B."/>
            <person name="McGettigan J.A."/>
            <person name="Micheletti S.J."/>
            <person name="Nasrallah M.E."/>
            <person name="Ortiz D."/>
            <person name="Piller C.R."/>
            <person name="Privatt S.R."/>
            <person name="Schneider S.L."/>
            <person name="Sharp S."/>
            <person name="Smith T.C."/>
            <person name="Stanton J.D."/>
            <person name="Ullery H.E."/>
            <person name="Wilson R.J."/>
            <person name="Serrano M.G."/>
            <person name="Buck G."/>
            <person name="Lee V."/>
            <person name="Wang Y."/>
            <person name="Carvalho R."/>
            <person name="Voegtly L."/>
            <person name="Shi R."/>
            <person name="Duckworth R."/>
            <person name="Johnson A."/>
            <person name="Loviza R."/>
            <person name="Walstead R."/>
            <person name="Shah Z."/>
            <person name="Kiflezghi M."/>
            <person name="Wade K."/>
            <person name="Ball S.L."/>
            <person name="Bradley K.W."/>
            <person name="Asai D.J."/>
            <person name="Bowman C.A."/>
            <person name="Russell D.A."/>
            <person name="Pope W.H."/>
            <person name="Jacobs-Sera D."/>
            <person name="Hendrix R.W."/>
            <person name="Hatfull G.F."/>
        </authorList>
    </citation>
    <scope>NUCLEOTIDE SEQUENCE</scope>
</reference>
<protein>
    <recommendedName>
        <fullName evidence="3">Superinfection immunity protein</fullName>
    </recommendedName>
</protein>
<name>A0A2P2CAS8_9ZZZZ</name>
<sequence length="77" mass="8664">MNSYLTDQRDRPVSAFVAVVVALLTGGYMLPWAVAALRGKSNHWTIFWINLLGGWTVILWIVALVMSFGSHKPISRY</sequence>
<proteinExistence type="predicted"/>
<feature type="transmembrane region" description="Helical" evidence="1">
    <location>
        <begin position="12"/>
        <end position="34"/>
    </location>
</feature>
<evidence type="ECO:0008006" key="3">
    <source>
        <dbReference type="Google" id="ProtNLM"/>
    </source>
</evidence>
<evidence type="ECO:0000313" key="2">
    <source>
        <dbReference type="EMBL" id="CUR59095.1"/>
    </source>
</evidence>
<dbReference type="InterPro" id="IPR016410">
    <property type="entry name" value="Phage_imm"/>
</dbReference>
<dbReference type="EMBL" id="CZKA01000053">
    <property type="protein sequence ID" value="CUR59095.1"/>
    <property type="molecule type" value="Genomic_DNA"/>
</dbReference>
<evidence type="ECO:0000256" key="1">
    <source>
        <dbReference type="SAM" id="Phobius"/>
    </source>
</evidence>
<keyword evidence="1" id="KW-1133">Transmembrane helix</keyword>
<dbReference type="AlphaFoldDB" id="A0A2P2CAS8"/>
<keyword evidence="1" id="KW-0812">Transmembrane</keyword>
<feature type="transmembrane region" description="Helical" evidence="1">
    <location>
        <begin position="46"/>
        <end position="68"/>
    </location>
</feature>
<organism evidence="2">
    <name type="scientific">metagenome</name>
    <dbReference type="NCBI Taxonomy" id="256318"/>
    <lineage>
        <taxon>unclassified sequences</taxon>
        <taxon>metagenomes</taxon>
    </lineage>
</organism>
<gene>
    <name evidence="2" type="ORF">NOCA2570022</name>
</gene>